<evidence type="ECO:0000313" key="1">
    <source>
        <dbReference type="EMBL" id="CAG8856598.1"/>
    </source>
</evidence>
<organism evidence="1 2">
    <name type="scientific">Gigaspora margarita</name>
    <dbReference type="NCBI Taxonomy" id="4874"/>
    <lineage>
        <taxon>Eukaryota</taxon>
        <taxon>Fungi</taxon>
        <taxon>Fungi incertae sedis</taxon>
        <taxon>Mucoromycota</taxon>
        <taxon>Glomeromycotina</taxon>
        <taxon>Glomeromycetes</taxon>
        <taxon>Diversisporales</taxon>
        <taxon>Gigasporaceae</taxon>
        <taxon>Gigaspora</taxon>
    </lineage>
</organism>
<sequence length="75" mass="9511">QERDKAYYDLYRKYPSIGRRNEEKWDKIVQSEDTIYEYYENMQFKIAKNQVEIKKYETILWNYVDDWNIEELLEQ</sequence>
<name>A0ABN7XMP9_GIGMA</name>
<reference evidence="1 2" key="1">
    <citation type="submission" date="2021-06" db="EMBL/GenBank/DDBJ databases">
        <authorList>
            <person name="Kallberg Y."/>
            <person name="Tangrot J."/>
            <person name="Rosling A."/>
        </authorList>
    </citation>
    <scope>NUCLEOTIDE SEQUENCE [LARGE SCALE GENOMIC DNA]</scope>
    <source>
        <strain evidence="1 2">120-4 pot B 10/14</strain>
    </source>
</reference>
<gene>
    <name evidence="1" type="ORF">GMARGA_LOCUS45419</name>
</gene>
<feature type="non-terminal residue" evidence="1">
    <location>
        <position position="75"/>
    </location>
</feature>
<accession>A0ABN7XMP9</accession>
<keyword evidence="2" id="KW-1185">Reference proteome</keyword>
<protein>
    <submittedName>
        <fullName evidence="1">5737_t:CDS:1</fullName>
    </submittedName>
</protein>
<dbReference type="EMBL" id="CAJVQB010161635">
    <property type="protein sequence ID" value="CAG8856598.1"/>
    <property type="molecule type" value="Genomic_DNA"/>
</dbReference>
<comment type="caution">
    <text evidence="1">The sequence shown here is derived from an EMBL/GenBank/DDBJ whole genome shotgun (WGS) entry which is preliminary data.</text>
</comment>
<dbReference type="Proteomes" id="UP000789901">
    <property type="component" value="Unassembled WGS sequence"/>
</dbReference>
<feature type="non-terminal residue" evidence="1">
    <location>
        <position position="1"/>
    </location>
</feature>
<proteinExistence type="predicted"/>
<evidence type="ECO:0000313" key="2">
    <source>
        <dbReference type="Proteomes" id="UP000789901"/>
    </source>
</evidence>